<name>A0A2G9T4J0_TELCI</name>
<keyword evidence="2" id="KW-1185">Reference proteome</keyword>
<dbReference type="GO" id="GO:0003689">
    <property type="term" value="F:DNA clamp loader activity"/>
    <property type="evidence" value="ECO:0007669"/>
    <property type="project" value="TreeGrafter"/>
</dbReference>
<reference evidence="1 2" key="1">
    <citation type="submission" date="2015-09" db="EMBL/GenBank/DDBJ databases">
        <title>Draft genome of the parasitic nematode Teladorsagia circumcincta isolate WARC Sus (inbred).</title>
        <authorList>
            <person name="Mitreva M."/>
        </authorList>
    </citation>
    <scope>NUCLEOTIDE SEQUENCE [LARGE SCALE GENOMIC DNA]</scope>
    <source>
        <strain evidence="1 2">S</strain>
    </source>
</reference>
<dbReference type="CDD" id="cd00009">
    <property type="entry name" value="AAA"/>
    <property type="match status" value="1"/>
</dbReference>
<dbReference type="EMBL" id="KZ424997">
    <property type="protein sequence ID" value="PIO52848.1"/>
    <property type="molecule type" value="Genomic_DNA"/>
</dbReference>
<dbReference type="Gene3D" id="3.40.50.300">
    <property type="entry name" value="P-loop containing nucleotide triphosphate hydrolases"/>
    <property type="match status" value="1"/>
</dbReference>
<sequence length="97" mass="10957">QMMEIDMPLPPAVINLPWVEKYRPESLTDMISHEEIIKTLTRFVKSDRLPHLLFYGPPGTGKTSAILAVVNTMYSDKQRKSMVLELNASDDRGIGIV</sequence>
<evidence type="ECO:0000313" key="2">
    <source>
        <dbReference type="Proteomes" id="UP000230423"/>
    </source>
</evidence>
<dbReference type="AlphaFoldDB" id="A0A2G9T4J0"/>
<gene>
    <name evidence="1" type="ORF">TELCIR_25839</name>
</gene>
<feature type="non-terminal residue" evidence="1">
    <location>
        <position position="1"/>
    </location>
</feature>
<dbReference type="Proteomes" id="UP000230423">
    <property type="component" value="Unassembled WGS sequence"/>
</dbReference>
<dbReference type="GO" id="GO:0005634">
    <property type="term" value="C:nucleus"/>
    <property type="evidence" value="ECO:0007669"/>
    <property type="project" value="TreeGrafter"/>
</dbReference>
<evidence type="ECO:0000313" key="1">
    <source>
        <dbReference type="EMBL" id="PIO52848.1"/>
    </source>
</evidence>
<dbReference type="InterPro" id="IPR027417">
    <property type="entry name" value="P-loop_NTPase"/>
</dbReference>
<dbReference type="GO" id="GO:0006281">
    <property type="term" value="P:DNA repair"/>
    <property type="evidence" value="ECO:0007669"/>
    <property type="project" value="TreeGrafter"/>
</dbReference>
<dbReference type="InterPro" id="IPR050238">
    <property type="entry name" value="DNA_Rep/Repair_Clamp_Loader"/>
</dbReference>
<organism evidence="1 2">
    <name type="scientific">Teladorsagia circumcincta</name>
    <name type="common">Brown stomach worm</name>
    <name type="synonym">Ostertagia circumcincta</name>
    <dbReference type="NCBI Taxonomy" id="45464"/>
    <lineage>
        <taxon>Eukaryota</taxon>
        <taxon>Metazoa</taxon>
        <taxon>Ecdysozoa</taxon>
        <taxon>Nematoda</taxon>
        <taxon>Chromadorea</taxon>
        <taxon>Rhabditida</taxon>
        <taxon>Rhabditina</taxon>
        <taxon>Rhabditomorpha</taxon>
        <taxon>Strongyloidea</taxon>
        <taxon>Trichostrongylidae</taxon>
        <taxon>Teladorsagia</taxon>
    </lineage>
</organism>
<dbReference type="GO" id="GO:0005663">
    <property type="term" value="C:DNA replication factor C complex"/>
    <property type="evidence" value="ECO:0007669"/>
    <property type="project" value="TreeGrafter"/>
</dbReference>
<dbReference type="GO" id="GO:0006261">
    <property type="term" value="P:DNA-templated DNA replication"/>
    <property type="evidence" value="ECO:0007669"/>
    <property type="project" value="TreeGrafter"/>
</dbReference>
<dbReference type="OrthoDB" id="10254700at2759"/>
<feature type="non-terminal residue" evidence="1">
    <location>
        <position position="97"/>
    </location>
</feature>
<accession>A0A2G9T4J0</accession>
<protein>
    <recommendedName>
        <fullName evidence="3">ATPase AAA-type core domain-containing protein</fullName>
    </recommendedName>
</protein>
<evidence type="ECO:0008006" key="3">
    <source>
        <dbReference type="Google" id="ProtNLM"/>
    </source>
</evidence>
<dbReference type="PANTHER" id="PTHR11669">
    <property type="entry name" value="REPLICATION FACTOR C / DNA POLYMERASE III GAMMA-TAU SUBUNIT"/>
    <property type="match status" value="1"/>
</dbReference>
<dbReference type="PANTHER" id="PTHR11669:SF9">
    <property type="entry name" value="REPLICATION FACTOR C SUBUNIT 5"/>
    <property type="match status" value="1"/>
</dbReference>
<dbReference type="Pfam" id="PF03215">
    <property type="entry name" value="Rad17"/>
    <property type="match status" value="1"/>
</dbReference>
<proteinExistence type="predicted"/>
<dbReference type="SUPFAM" id="SSF52540">
    <property type="entry name" value="P-loop containing nucleoside triphosphate hydrolases"/>
    <property type="match status" value="1"/>
</dbReference>